<sequence length="491" mass="53597">WVNWSAQFIPPHVMKRISQTPIGRLLYGQQTVGYWTSVGAKIARIIQNMDFEGTLRQAQEARLAGNTDKAEALEYCATMARHALEDGVLLTYNQQLADDYLKGGLQRLFDKYHLKYDDDRRHLPIPAKIAKRTQDYRDTLRQRLQRANAITDPKKRMAALAAVAASPLADLYRTALWEPSGFLSEYQSMMVKLAGWAYLHHESAAGTLPPLPTDPTGNTASQGATPVARQGAPFSVLRSPFSGGGEAASSGAYDAARRRQIALYAADRAGDPNFANKGILLGQLEAFFTGFLNARMKGLSRTAARFKEAPGEFSLKALASLGHSLAQTVIIGGYATKILRDLLFDGQEPDEDQQNTAGGILYNNVKWMQDALKNVSPYTRLNYVVNPRVSNETSRLGGKVWGSKPLRFRKKMWTYAESGPWEEWILKFGSWGGWGGGRCRGVGIVLYYRHELDEATVCEEGVAAGVSGGGRDVGGGGLPNPAQGVGGGPPA</sequence>
<protein>
    <submittedName>
        <fullName evidence="2">Uncharacterized protein</fullName>
    </submittedName>
</protein>
<proteinExistence type="predicted"/>
<reference evidence="2" key="1">
    <citation type="submission" date="2020-10" db="EMBL/GenBank/DDBJ databases">
        <authorList>
            <person name="Gilroy R."/>
        </authorList>
    </citation>
    <scope>NUCLEOTIDE SEQUENCE</scope>
    <source>
        <strain evidence="2">35461</strain>
    </source>
</reference>
<evidence type="ECO:0000313" key="3">
    <source>
        <dbReference type="Proteomes" id="UP000886845"/>
    </source>
</evidence>
<dbReference type="Proteomes" id="UP000886845">
    <property type="component" value="Unassembled WGS sequence"/>
</dbReference>
<evidence type="ECO:0000256" key="1">
    <source>
        <dbReference type="SAM" id="MobiDB-lite"/>
    </source>
</evidence>
<dbReference type="EMBL" id="DVOR01000235">
    <property type="protein sequence ID" value="HIV09941.1"/>
    <property type="molecule type" value="Genomic_DNA"/>
</dbReference>
<evidence type="ECO:0000313" key="2">
    <source>
        <dbReference type="EMBL" id="HIV09941.1"/>
    </source>
</evidence>
<reference evidence="2" key="2">
    <citation type="journal article" date="2021" name="PeerJ">
        <title>Extensive microbial diversity within the chicken gut microbiome revealed by metagenomics and culture.</title>
        <authorList>
            <person name="Gilroy R."/>
            <person name="Ravi A."/>
            <person name="Getino M."/>
            <person name="Pursley I."/>
            <person name="Horton D.L."/>
            <person name="Alikhan N.F."/>
            <person name="Baker D."/>
            <person name="Gharbi K."/>
            <person name="Hall N."/>
            <person name="Watson M."/>
            <person name="Adriaenssens E.M."/>
            <person name="Foster-Nyarko E."/>
            <person name="Jarju S."/>
            <person name="Secka A."/>
            <person name="Antonio M."/>
            <person name="Oren A."/>
            <person name="Chaudhuri R.R."/>
            <person name="La Ragione R."/>
            <person name="Hildebrand F."/>
            <person name="Pallen M.J."/>
        </authorList>
    </citation>
    <scope>NUCLEOTIDE SEQUENCE</scope>
    <source>
        <strain evidence="2">35461</strain>
    </source>
</reference>
<feature type="region of interest" description="Disordered" evidence="1">
    <location>
        <begin position="469"/>
        <end position="491"/>
    </location>
</feature>
<comment type="caution">
    <text evidence="2">The sequence shown here is derived from an EMBL/GenBank/DDBJ whole genome shotgun (WGS) entry which is preliminary data.</text>
</comment>
<name>A0A9D1T3D7_9BACT</name>
<gene>
    <name evidence="2" type="ORF">IAC79_07505</name>
</gene>
<organism evidence="2 3">
    <name type="scientific">Candidatus Spyradenecus faecavium</name>
    <dbReference type="NCBI Taxonomy" id="2840947"/>
    <lineage>
        <taxon>Bacteria</taxon>
        <taxon>Pseudomonadati</taxon>
        <taxon>Lentisphaerota</taxon>
        <taxon>Lentisphaeria</taxon>
        <taxon>Lentisphaerales</taxon>
        <taxon>Lentisphaeraceae</taxon>
        <taxon>Lentisphaeraceae incertae sedis</taxon>
        <taxon>Candidatus Spyradenecus</taxon>
    </lineage>
</organism>
<feature type="non-terminal residue" evidence="2">
    <location>
        <position position="1"/>
    </location>
</feature>
<accession>A0A9D1T3D7</accession>
<dbReference type="AlphaFoldDB" id="A0A9D1T3D7"/>